<keyword evidence="3" id="KW-1185">Reference proteome</keyword>
<proteinExistence type="predicted"/>
<protein>
    <submittedName>
        <fullName evidence="4">Antifreeze protein</fullName>
    </submittedName>
</protein>
<dbReference type="EMBL" id="UYRW01017384">
    <property type="protein sequence ID" value="VDN04248.1"/>
    <property type="molecule type" value="Genomic_DNA"/>
</dbReference>
<evidence type="ECO:0000313" key="4">
    <source>
        <dbReference type="WBParaSite" id="nOo.2.0.1.t13671-RA"/>
    </source>
</evidence>
<name>A0A182EZR1_ONCOC</name>
<dbReference type="WBParaSite" id="nOo.2.0.1.t13671-RA">
    <property type="protein sequence ID" value="nOo.2.0.1.t13671-RA"/>
    <property type="gene ID" value="nOo.2.0.1.g13671"/>
</dbReference>
<feature type="region of interest" description="Disordered" evidence="1">
    <location>
        <begin position="37"/>
        <end position="69"/>
    </location>
</feature>
<organism evidence="4">
    <name type="scientific">Onchocerca ochengi</name>
    <name type="common">Filarial nematode worm</name>
    <dbReference type="NCBI Taxonomy" id="42157"/>
    <lineage>
        <taxon>Eukaryota</taxon>
        <taxon>Metazoa</taxon>
        <taxon>Ecdysozoa</taxon>
        <taxon>Nematoda</taxon>
        <taxon>Chromadorea</taxon>
        <taxon>Rhabditida</taxon>
        <taxon>Spirurina</taxon>
        <taxon>Spiruromorpha</taxon>
        <taxon>Filarioidea</taxon>
        <taxon>Onchocercidae</taxon>
        <taxon>Onchocerca</taxon>
    </lineage>
</organism>
<dbReference type="Proteomes" id="UP000271087">
    <property type="component" value="Unassembled WGS sequence"/>
</dbReference>
<sequence length="69" mass="7301">MWRQHSHTFGHRDSFLQEGIFGRTAAAAAHAAQNAANAAAQHAARHAARHAAAAASHFTDNANATKENT</sequence>
<reference evidence="4" key="1">
    <citation type="submission" date="2016-06" db="UniProtKB">
        <authorList>
            <consortium name="WormBaseParasite"/>
        </authorList>
    </citation>
    <scope>IDENTIFICATION</scope>
</reference>
<dbReference type="STRING" id="42157.A0A182EZR1"/>
<evidence type="ECO:0000313" key="2">
    <source>
        <dbReference type="EMBL" id="VDN04248.1"/>
    </source>
</evidence>
<evidence type="ECO:0000313" key="3">
    <source>
        <dbReference type="Proteomes" id="UP000271087"/>
    </source>
</evidence>
<accession>A0A182EZR1</accession>
<feature type="compositionally biased region" description="Polar residues" evidence="1">
    <location>
        <begin position="58"/>
        <end position="69"/>
    </location>
</feature>
<evidence type="ECO:0000256" key="1">
    <source>
        <dbReference type="SAM" id="MobiDB-lite"/>
    </source>
</evidence>
<dbReference type="AlphaFoldDB" id="A0A182EZR1"/>
<reference evidence="2 3" key="2">
    <citation type="submission" date="2018-08" db="EMBL/GenBank/DDBJ databases">
        <authorList>
            <person name="Laetsch R D."/>
            <person name="Stevens L."/>
            <person name="Kumar S."/>
            <person name="Blaxter L. M."/>
        </authorList>
    </citation>
    <scope>NUCLEOTIDE SEQUENCE [LARGE SCALE GENOMIC DNA]</scope>
</reference>
<gene>
    <name evidence="2" type="ORF">NOO_LOCUS13671</name>
</gene>